<dbReference type="Gene3D" id="3.40.366.10">
    <property type="entry name" value="Malonyl-Coenzyme A Acyl Carrier Protein, domain 2"/>
    <property type="match status" value="1"/>
</dbReference>
<accession>X1VCP3</accession>
<proteinExistence type="predicted"/>
<dbReference type="InterPro" id="IPR052760">
    <property type="entry name" value="Mitochondrial_malonyltrans"/>
</dbReference>
<reference evidence="1" key="1">
    <citation type="journal article" date="2014" name="Front. Microbiol.">
        <title>High frequency of phylogenetically diverse reductive dehalogenase-homologous genes in deep subseafloor sedimentary metagenomes.</title>
        <authorList>
            <person name="Kawai M."/>
            <person name="Futagami T."/>
            <person name="Toyoda A."/>
            <person name="Takaki Y."/>
            <person name="Nishi S."/>
            <person name="Hori S."/>
            <person name="Arai W."/>
            <person name="Tsubouchi T."/>
            <person name="Morono Y."/>
            <person name="Uchiyama I."/>
            <person name="Ito T."/>
            <person name="Fujiyama A."/>
            <person name="Inagaki F."/>
            <person name="Takami H."/>
        </authorList>
    </citation>
    <scope>NUCLEOTIDE SEQUENCE</scope>
    <source>
        <strain evidence="1">Expedition CK06-06</strain>
    </source>
</reference>
<sequence>ISNVTANYVKTPEEIRDCLERQVISPVLWEDSIRLMIKDGTTKFYEIGPGKILTGLLQRIDKTKEVYNYGN</sequence>
<protein>
    <recommendedName>
        <fullName evidence="2">Malonyl-CoA:ACP transacylase (MAT) domain-containing protein</fullName>
    </recommendedName>
</protein>
<dbReference type="AlphaFoldDB" id="X1VCP3"/>
<name>X1VCP3_9ZZZZ</name>
<evidence type="ECO:0008006" key="2">
    <source>
        <dbReference type="Google" id="ProtNLM"/>
    </source>
</evidence>
<evidence type="ECO:0000313" key="1">
    <source>
        <dbReference type="EMBL" id="GAJ03990.1"/>
    </source>
</evidence>
<dbReference type="GO" id="GO:0016740">
    <property type="term" value="F:transferase activity"/>
    <property type="evidence" value="ECO:0007669"/>
    <property type="project" value="InterPro"/>
</dbReference>
<gene>
    <name evidence="1" type="ORF">S12H4_51930</name>
</gene>
<dbReference type="EMBL" id="BARW01032878">
    <property type="protein sequence ID" value="GAJ03990.1"/>
    <property type="molecule type" value="Genomic_DNA"/>
</dbReference>
<dbReference type="PANTHER" id="PTHR47170">
    <property type="entry name" value="MALONYL-COA ACP TRANSACYLASE, ACP-BINDING"/>
    <property type="match status" value="1"/>
</dbReference>
<dbReference type="InterPro" id="IPR016035">
    <property type="entry name" value="Acyl_Trfase/lysoPLipase"/>
</dbReference>
<feature type="non-terminal residue" evidence="1">
    <location>
        <position position="1"/>
    </location>
</feature>
<dbReference type="InterPro" id="IPR001227">
    <property type="entry name" value="Ac_transferase_dom_sf"/>
</dbReference>
<dbReference type="PANTHER" id="PTHR47170:SF2">
    <property type="entry name" value="MALONYL-COA:ACP TRANSACYLASE (MAT) DOMAIN-CONTAINING PROTEIN"/>
    <property type="match status" value="1"/>
</dbReference>
<comment type="caution">
    <text evidence="1">The sequence shown here is derived from an EMBL/GenBank/DDBJ whole genome shotgun (WGS) entry which is preliminary data.</text>
</comment>
<organism evidence="1">
    <name type="scientific">marine sediment metagenome</name>
    <dbReference type="NCBI Taxonomy" id="412755"/>
    <lineage>
        <taxon>unclassified sequences</taxon>
        <taxon>metagenomes</taxon>
        <taxon>ecological metagenomes</taxon>
    </lineage>
</organism>
<dbReference type="SUPFAM" id="SSF52151">
    <property type="entry name" value="FabD/lysophospholipase-like"/>
    <property type="match status" value="1"/>
</dbReference>